<dbReference type="PANTHER" id="PTHR34576">
    <property type="entry name" value="MEMBRANE-ASSOCIATED KINASE REGULATOR 6-RELATED"/>
    <property type="match status" value="1"/>
</dbReference>
<comment type="caution">
    <text evidence="1">The sequence shown here is derived from an EMBL/GenBank/DDBJ whole genome shotgun (WGS) entry which is preliminary data.</text>
</comment>
<dbReference type="Proteomes" id="UP001372338">
    <property type="component" value="Unassembled WGS sequence"/>
</dbReference>
<proteinExistence type="predicted"/>
<gene>
    <name evidence="1" type="ORF">RIF29_15908</name>
</gene>
<keyword evidence="2" id="KW-1185">Reference proteome</keyword>
<dbReference type="PANTHER" id="PTHR34576:SF14">
    <property type="entry name" value="MEMBRANE-ASSOCIATED KINASE REGULATOR 6"/>
    <property type="match status" value="1"/>
</dbReference>
<organism evidence="1 2">
    <name type="scientific">Crotalaria pallida</name>
    <name type="common">Smooth rattlebox</name>
    <name type="synonym">Crotalaria striata</name>
    <dbReference type="NCBI Taxonomy" id="3830"/>
    <lineage>
        <taxon>Eukaryota</taxon>
        <taxon>Viridiplantae</taxon>
        <taxon>Streptophyta</taxon>
        <taxon>Embryophyta</taxon>
        <taxon>Tracheophyta</taxon>
        <taxon>Spermatophyta</taxon>
        <taxon>Magnoliopsida</taxon>
        <taxon>eudicotyledons</taxon>
        <taxon>Gunneridae</taxon>
        <taxon>Pentapetalae</taxon>
        <taxon>rosids</taxon>
        <taxon>fabids</taxon>
        <taxon>Fabales</taxon>
        <taxon>Fabaceae</taxon>
        <taxon>Papilionoideae</taxon>
        <taxon>50 kb inversion clade</taxon>
        <taxon>genistoids sensu lato</taxon>
        <taxon>core genistoids</taxon>
        <taxon>Crotalarieae</taxon>
        <taxon>Crotalaria</taxon>
    </lineage>
</organism>
<name>A0AAN9IDZ7_CROPI</name>
<protein>
    <recommendedName>
        <fullName evidence="3">Membrane-associated kinase regulator 6</fullName>
    </recommendedName>
</protein>
<dbReference type="InterPro" id="IPR044699">
    <property type="entry name" value="MAKR6"/>
</dbReference>
<dbReference type="AlphaFoldDB" id="A0AAN9IDZ7"/>
<evidence type="ECO:0000313" key="1">
    <source>
        <dbReference type="EMBL" id="KAK7274809.1"/>
    </source>
</evidence>
<dbReference type="EMBL" id="JAYWIO010000003">
    <property type="protein sequence ID" value="KAK7274809.1"/>
    <property type="molecule type" value="Genomic_DNA"/>
</dbReference>
<evidence type="ECO:0008006" key="3">
    <source>
        <dbReference type="Google" id="ProtNLM"/>
    </source>
</evidence>
<evidence type="ECO:0000313" key="2">
    <source>
        <dbReference type="Proteomes" id="UP001372338"/>
    </source>
</evidence>
<accession>A0AAN9IDZ7</accession>
<reference evidence="1 2" key="1">
    <citation type="submission" date="2024-01" db="EMBL/GenBank/DDBJ databases">
        <title>The genomes of 5 underutilized Papilionoideae crops provide insights into root nodulation and disease resistanc.</title>
        <authorList>
            <person name="Yuan L."/>
        </authorList>
    </citation>
    <scope>NUCLEOTIDE SEQUENCE [LARGE SCALE GENOMIC DNA]</scope>
    <source>
        <strain evidence="1">ZHUSHIDOU_FW_LH</strain>
        <tissue evidence="1">Leaf</tissue>
    </source>
</reference>
<sequence length="227" mass="25511">MQTSVPIASDSFSYSWLSNSNKSPMDSLEEPHRESVYSFYGGTSSEFNSIKLNPDSSLAECQSFDFDTSITHSPVVLVHADDLFSDGLLRPVFFDPAKVDSSNSPDPNQTKIGSSFSSRSVSSSSVEIHHCFLKRWRKSTQRTLAEFLRYVNQLRHKVRRSRKSIRVNDIDKTDWHVKRLSSSEPASPISAITNPMGDLHDHENSIYEAVLHCKKSIGGELLIRSAE</sequence>